<evidence type="ECO:0000313" key="2">
    <source>
        <dbReference type="Proteomes" id="UP000481876"/>
    </source>
</evidence>
<dbReference type="Proteomes" id="UP000481876">
    <property type="component" value="Unassembled WGS sequence"/>
</dbReference>
<dbReference type="AlphaFoldDB" id="A0A6L3Z0D6"/>
<gene>
    <name evidence="1" type="ORF">F9L04_23910</name>
</gene>
<accession>A0A6L3Z0D6</accession>
<evidence type="ECO:0000313" key="1">
    <source>
        <dbReference type="EMBL" id="KAB2761374.1"/>
    </source>
</evidence>
<comment type="caution">
    <text evidence="1">The sequence shown here is derived from an EMBL/GenBank/DDBJ whole genome shotgun (WGS) entry which is preliminary data.</text>
</comment>
<dbReference type="EMBL" id="WBWS01000037">
    <property type="protein sequence ID" value="KAB2761374.1"/>
    <property type="molecule type" value="Genomic_DNA"/>
</dbReference>
<name>A0A6L3Z0D6_BRUAN</name>
<proteinExistence type="predicted"/>
<protein>
    <submittedName>
        <fullName evidence="1">Uncharacterized protein</fullName>
    </submittedName>
</protein>
<reference evidence="1 2" key="1">
    <citation type="submission" date="2019-09" db="EMBL/GenBank/DDBJ databases">
        <title>Taxonomic organization of the family Brucellaceae based on a phylogenomic approach.</title>
        <authorList>
            <person name="Leclercq S."/>
            <person name="Cloeckaert A."/>
            <person name="Zygmunt M.S."/>
        </authorList>
    </citation>
    <scope>NUCLEOTIDE SEQUENCE [LARGE SCALE GENOMIC DNA]</scope>
    <source>
        <strain evidence="1 2">LMG 3313</strain>
    </source>
</reference>
<sequence>MALTVSKARYRYRPSAKYGAARVIAYMDRQYTHALVLDAKTDCCDTGRVSHVTRFFEMIEINDVKQAAARPIGMKGRIQSANAYVRSG</sequence>
<organism evidence="1 2">
    <name type="scientific">Brucella anthropi</name>
    <name type="common">Ochrobactrum anthropi</name>
    <dbReference type="NCBI Taxonomy" id="529"/>
    <lineage>
        <taxon>Bacteria</taxon>
        <taxon>Pseudomonadati</taxon>
        <taxon>Pseudomonadota</taxon>
        <taxon>Alphaproteobacteria</taxon>
        <taxon>Hyphomicrobiales</taxon>
        <taxon>Brucellaceae</taxon>
        <taxon>Brucella/Ochrobactrum group</taxon>
        <taxon>Brucella</taxon>
    </lineage>
</organism>